<keyword evidence="2" id="KW-1185">Reference proteome</keyword>
<gene>
    <name evidence="1" type="ORF">QO033_18445</name>
</gene>
<evidence type="ECO:0000313" key="1">
    <source>
        <dbReference type="EMBL" id="MDK3019666.1"/>
    </source>
</evidence>
<sequence>MTRSRHRNSRSTLRRRARAADPMRAFDRLPAELRGWLAGAALPWSPQSALKAWHRALARSGGDPAAARAWLSASEARQLRRDCARIWGPDHPAAGA</sequence>
<dbReference type="EMBL" id="JASNJD010000017">
    <property type="protein sequence ID" value="MDK3019666.1"/>
    <property type="molecule type" value="Genomic_DNA"/>
</dbReference>
<reference evidence="1 2" key="1">
    <citation type="submission" date="2023-05" db="EMBL/GenBank/DDBJ databases">
        <title>Pseudodonghicola sp. nov.</title>
        <authorList>
            <person name="Huang J."/>
        </authorList>
    </citation>
    <scope>NUCLEOTIDE SEQUENCE [LARGE SCALE GENOMIC DNA]</scope>
    <source>
        <strain evidence="1 2">IC7</strain>
    </source>
</reference>
<organism evidence="1 2">
    <name type="scientific">Pseudodonghicola flavimaris</name>
    <dbReference type="NCBI Taxonomy" id="3050036"/>
    <lineage>
        <taxon>Bacteria</taxon>
        <taxon>Pseudomonadati</taxon>
        <taxon>Pseudomonadota</taxon>
        <taxon>Alphaproteobacteria</taxon>
        <taxon>Rhodobacterales</taxon>
        <taxon>Paracoccaceae</taxon>
        <taxon>Pseudodonghicola</taxon>
    </lineage>
</organism>
<evidence type="ECO:0000313" key="2">
    <source>
        <dbReference type="Proteomes" id="UP001243757"/>
    </source>
</evidence>
<dbReference type="InterPro" id="IPR045386">
    <property type="entry name" value="DUF6525"/>
</dbReference>
<name>A0ABT7F4X6_9RHOB</name>
<protein>
    <submittedName>
        <fullName evidence="1">DUF6525 family protein</fullName>
    </submittedName>
</protein>
<comment type="caution">
    <text evidence="1">The sequence shown here is derived from an EMBL/GenBank/DDBJ whole genome shotgun (WGS) entry which is preliminary data.</text>
</comment>
<dbReference type="Proteomes" id="UP001243757">
    <property type="component" value="Unassembled WGS sequence"/>
</dbReference>
<dbReference type="Pfam" id="PF20135">
    <property type="entry name" value="DUF6525"/>
    <property type="match status" value="1"/>
</dbReference>
<accession>A0ABT7F4X6</accession>
<proteinExistence type="predicted"/>
<dbReference type="RefSeq" id="WP_284482439.1">
    <property type="nucleotide sequence ID" value="NZ_JASNJD010000017.1"/>
</dbReference>